<dbReference type="EMBL" id="CAJVCH010197831">
    <property type="protein sequence ID" value="CAG7730663.1"/>
    <property type="molecule type" value="Genomic_DNA"/>
</dbReference>
<evidence type="ECO:0000313" key="3">
    <source>
        <dbReference type="EMBL" id="CAG7730663.1"/>
    </source>
</evidence>
<dbReference type="PROSITE" id="PS50097">
    <property type="entry name" value="BTB"/>
    <property type="match status" value="1"/>
</dbReference>
<dbReference type="AlphaFoldDB" id="A0A8J2K6N7"/>
<sequence length="519" mass="59958">MSSIWNHETREEIINNLVERSINSCDTSNNSVTVTLDDGRGSSSHVLVDKNLALMSSPKFKQLLQESLAKNTITIKASINVFQKVLNYMYTGREWKFDGDLQEALELLKLLQFLELEEFAQLVSSQLSSPSASTLNKIEGKLLELEITVKENQTQQSEIRMMQEMSQGVLLNLKLEQNLTLFQLREELKRTREEFLEMKSIYEIQLANSKEELSTMQLSLEELSDQLEAQRKIQHSSRTRSLDSEAEIRNTAYQLNLTRMELCDSVETVKEIKQSLHSTHSLVQSQSQELKAQADEIKKLKKSNAKSWECFQKHLKDYESNEEAQKPRNQLLESISAESSVLRKDINRIESLFYEAVLTTKALLGQNQTEIERISASTETIKTNFEEQKSRLNRKSADICFVAQSLHEVKGNLKNFENCKPGNVFPKGFLYFQFPSEMEPMILWPDLKWEKTANRLSQFCACGEIRKDQIVTCRNYFNTNNFERRDTFFNNSPDPRLSPVSPKLGYADSHDAIVIWRRC</sequence>
<reference evidence="3" key="1">
    <citation type="submission" date="2021-06" db="EMBL/GenBank/DDBJ databases">
        <authorList>
            <person name="Hodson N. C."/>
            <person name="Mongue J. A."/>
            <person name="Jaron S. K."/>
        </authorList>
    </citation>
    <scope>NUCLEOTIDE SEQUENCE</scope>
</reference>
<evidence type="ECO:0000256" key="1">
    <source>
        <dbReference type="SAM" id="Coils"/>
    </source>
</evidence>
<dbReference type="Pfam" id="PF00651">
    <property type="entry name" value="BTB"/>
    <property type="match status" value="1"/>
</dbReference>
<proteinExistence type="predicted"/>
<dbReference type="Proteomes" id="UP000708208">
    <property type="component" value="Unassembled WGS sequence"/>
</dbReference>
<dbReference type="InterPro" id="IPR000210">
    <property type="entry name" value="BTB/POZ_dom"/>
</dbReference>
<name>A0A8J2K6N7_9HEXA</name>
<protein>
    <recommendedName>
        <fullName evidence="2">BTB domain-containing protein</fullName>
    </recommendedName>
</protein>
<organism evidence="3 4">
    <name type="scientific">Allacma fusca</name>
    <dbReference type="NCBI Taxonomy" id="39272"/>
    <lineage>
        <taxon>Eukaryota</taxon>
        <taxon>Metazoa</taxon>
        <taxon>Ecdysozoa</taxon>
        <taxon>Arthropoda</taxon>
        <taxon>Hexapoda</taxon>
        <taxon>Collembola</taxon>
        <taxon>Symphypleona</taxon>
        <taxon>Sminthuridae</taxon>
        <taxon>Allacma</taxon>
    </lineage>
</organism>
<gene>
    <name evidence="3" type="ORF">AFUS01_LOCUS19288</name>
</gene>
<evidence type="ECO:0000259" key="2">
    <source>
        <dbReference type="PROSITE" id="PS50097"/>
    </source>
</evidence>
<keyword evidence="4" id="KW-1185">Reference proteome</keyword>
<accession>A0A8J2K6N7</accession>
<feature type="coiled-coil region" evidence="1">
    <location>
        <begin position="206"/>
        <end position="233"/>
    </location>
</feature>
<keyword evidence="1" id="KW-0175">Coiled coil</keyword>
<comment type="caution">
    <text evidence="3">The sequence shown here is derived from an EMBL/GenBank/DDBJ whole genome shotgun (WGS) entry which is preliminary data.</text>
</comment>
<dbReference type="CDD" id="cd18186">
    <property type="entry name" value="BTB_POZ_ZBTB_KLHL-like"/>
    <property type="match status" value="1"/>
</dbReference>
<evidence type="ECO:0000313" key="4">
    <source>
        <dbReference type="Proteomes" id="UP000708208"/>
    </source>
</evidence>
<feature type="domain" description="BTB" evidence="2">
    <location>
        <begin position="30"/>
        <end position="93"/>
    </location>
</feature>